<dbReference type="PROSITE" id="PS50878">
    <property type="entry name" value="RT_POL"/>
    <property type="match status" value="1"/>
</dbReference>
<comment type="catalytic activity">
    <reaction evidence="9">
        <text>DNA(n) + a 2'-deoxyribonucleoside 5'-triphosphate = DNA(n+1) + diphosphate</text>
        <dbReference type="Rhea" id="RHEA:22508"/>
        <dbReference type="Rhea" id="RHEA-COMP:17339"/>
        <dbReference type="Rhea" id="RHEA-COMP:17340"/>
        <dbReference type="ChEBI" id="CHEBI:33019"/>
        <dbReference type="ChEBI" id="CHEBI:61560"/>
        <dbReference type="ChEBI" id="CHEBI:173112"/>
        <dbReference type="EC" id="2.7.7.49"/>
    </reaction>
</comment>
<evidence type="ECO:0000256" key="3">
    <source>
        <dbReference type="ARBA" id="ARBA00022695"/>
    </source>
</evidence>
<dbReference type="GO" id="GO:0003964">
    <property type="term" value="F:RNA-directed DNA polymerase activity"/>
    <property type="evidence" value="ECO:0007669"/>
    <property type="project" value="UniProtKB-KW"/>
</dbReference>
<keyword evidence="4" id="KW-0479">Metal-binding</keyword>
<keyword evidence="7" id="KW-0051">Antiviral defense</keyword>
<dbReference type="InterPro" id="IPR013597">
    <property type="entry name" value="Mat_intron_G2"/>
</dbReference>
<name>A0A0C5WL82_9GAMM</name>
<dbReference type="Proteomes" id="UP000032303">
    <property type="component" value="Chromosome 2"/>
</dbReference>
<proteinExistence type="inferred from homology"/>
<dbReference type="PRINTS" id="PR00866">
    <property type="entry name" value="RNADNAPOLMS"/>
</dbReference>
<dbReference type="InterPro" id="IPR051083">
    <property type="entry name" value="GrpII_Intron_Splice-Mob/Def"/>
</dbReference>
<dbReference type="NCBIfam" id="TIGR04416">
    <property type="entry name" value="group_II_RT_mat"/>
    <property type="match status" value="1"/>
</dbReference>
<sequence>MTSTQLMEQICSSTNLNQALRRVKKNKGCAGVDKLDIAATISVLRQSSNGQALRQSLLDGSYQPQPVLGVEIPKPSGGVRQLGIPTVLGLGICPKQAITSVLTDIYEPKFSNSSYGFRPNRSAHHALAAASHYIREGRGYVVDVDLAKYFDTVNHDRLMHRLSKDITDKRVLKLIRSYLQAGIMRNGLVEQRQRGTPQGGPLSPLLSNIVLDELDKELERRGHKFCRYADDCQIYVHSEEAANRVKASITEFLEQKLKLTVNREKSAATRVTERTYLGHRFQRDGSIHISKTAQTHMKKRVRQITKRNRGRELKTVIVELTQYLRGWQHYFKLAMRKSAMQRLDEWIRRRLRCYRLKQRKRRHSIATWLRQEGVNERNAWKLAMSEKGWWHLALSPQLNQAMPTKRFKEMGMYSLRDGYESLKIYSEPPYATHACTVV</sequence>
<feature type="domain" description="Reverse transcriptase" evidence="10">
    <location>
        <begin position="1"/>
        <end position="281"/>
    </location>
</feature>
<dbReference type="SUPFAM" id="SSF56672">
    <property type="entry name" value="DNA/RNA polymerases"/>
    <property type="match status" value="1"/>
</dbReference>
<dbReference type="Pfam" id="PF00078">
    <property type="entry name" value="RVT_1"/>
    <property type="match status" value="1"/>
</dbReference>
<gene>
    <name evidence="11" type="ORF">H744_2c1249</name>
</gene>
<dbReference type="EMBL" id="CP005974">
    <property type="protein sequence ID" value="AJR07928.1"/>
    <property type="molecule type" value="Genomic_DNA"/>
</dbReference>
<keyword evidence="5" id="KW-0460">Magnesium</keyword>
<keyword evidence="2" id="KW-0808">Transferase</keyword>
<protein>
    <recommendedName>
        <fullName evidence="1">RNA-directed DNA polymerase</fullName>
        <ecNumber evidence="1">2.7.7.49</ecNumber>
    </recommendedName>
</protein>
<evidence type="ECO:0000313" key="12">
    <source>
        <dbReference type="Proteomes" id="UP000032303"/>
    </source>
</evidence>
<keyword evidence="6" id="KW-0695">RNA-directed DNA polymerase</keyword>
<dbReference type="HOGENOM" id="CLU_013584_2_1_6"/>
<dbReference type="InterPro" id="IPR030931">
    <property type="entry name" value="Group_II_RT_mat"/>
</dbReference>
<evidence type="ECO:0000256" key="8">
    <source>
        <dbReference type="ARBA" id="ARBA00034120"/>
    </source>
</evidence>
<comment type="similarity">
    <text evidence="8">Belongs to the bacterial reverse transcriptase family.</text>
</comment>
<dbReference type="GO" id="GO:0003723">
    <property type="term" value="F:RNA binding"/>
    <property type="evidence" value="ECO:0007669"/>
    <property type="project" value="InterPro"/>
</dbReference>
<dbReference type="InterPro" id="IPR000123">
    <property type="entry name" value="Reverse_transcriptase_msDNA"/>
</dbReference>
<dbReference type="GO" id="GO:0051607">
    <property type="term" value="P:defense response to virus"/>
    <property type="evidence" value="ECO:0007669"/>
    <property type="project" value="UniProtKB-KW"/>
</dbReference>
<evidence type="ECO:0000256" key="9">
    <source>
        <dbReference type="ARBA" id="ARBA00048173"/>
    </source>
</evidence>
<dbReference type="OrthoDB" id="9793236at2"/>
<dbReference type="GO" id="GO:0046872">
    <property type="term" value="F:metal ion binding"/>
    <property type="evidence" value="ECO:0007669"/>
    <property type="project" value="UniProtKB-KW"/>
</dbReference>
<keyword evidence="12" id="KW-1185">Reference proteome</keyword>
<organism evidence="11 12">
    <name type="scientific">Photobacterium gaetbulicola Gung47</name>
    <dbReference type="NCBI Taxonomy" id="658445"/>
    <lineage>
        <taxon>Bacteria</taxon>
        <taxon>Pseudomonadati</taxon>
        <taxon>Pseudomonadota</taxon>
        <taxon>Gammaproteobacteria</taxon>
        <taxon>Vibrionales</taxon>
        <taxon>Vibrionaceae</taxon>
        <taxon>Photobacterium</taxon>
    </lineage>
</organism>
<dbReference type="PANTHER" id="PTHR34047">
    <property type="entry name" value="NUCLEAR INTRON MATURASE 1, MITOCHONDRIAL-RELATED"/>
    <property type="match status" value="1"/>
</dbReference>
<dbReference type="InterPro" id="IPR000477">
    <property type="entry name" value="RT_dom"/>
</dbReference>
<evidence type="ECO:0000256" key="5">
    <source>
        <dbReference type="ARBA" id="ARBA00022842"/>
    </source>
</evidence>
<evidence type="ECO:0000256" key="2">
    <source>
        <dbReference type="ARBA" id="ARBA00022679"/>
    </source>
</evidence>
<dbReference type="KEGG" id="pgb:H744_2c1249"/>
<evidence type="ECO:0000313" key="11">
    <source>
        <dbReference type="EMBL" id="AJR07928.1"/>
    </source>
</evidence>
<keyword evidence="3" id="KW-0548">Nucleotidyltransferase</keyword>
<dbReference type="EC" id="2.7.7.49" evidence="1"/>
<evidence type="ECO:0000256" key="4">
    <source>
        <dbReference type="ARBA" id="ARBA00022723"/>
    </source>
</evidence>
<evidence type="ECO:0000259" key="10">
    <source>
        <dbReference type="PROSITE" id="PS50878"/>
    </source>
</evidence>
<evidence type="ECO:0000256" key="6">
    <source>
        <dbReference type="ARBA" id="ARBA00022918"/>
    </source>
</evidence>
<dbReference type="AlphaFoldDB" id="A0A0C5WL82"/>
<accession>A0A0C5WL82</accession>
<evidence type="ECO:0000256" key="1">
    <source>
        <dbReference type="ARBA" id="ARBA00012493"/>
    </source>
</evidence>
<reference evidence="11 12" key="1">
    <citation type="submission" date="2013-05" db="EMBL/GenBank/DDBJ databases">
        <title>Complete genome sequence of the lipase-producing bacterium Photobacterium gaetbulicola Gung47.</title>
        <authorList>
            <person name="Kim Y.-O."/>
        </authorList>
    </citation>
    <scope>NUCLEOTIDE SEQUENCE [LARGE SCALE GENOMIC DNA]</scope>
    <source>
        <strain evidence="11 12">Gung47</strain>
    </source>
</reference>
<dbReference type="PANTHER" id="PTHR34047:SF8">
    <property type="entry name" value="PROTEIN YKFC"/>
    <property type="match status" value="1"/>
</dbReference>
<evidence type="ECO:0000256" key="7">
    <source>
        <dbReference type="ARBA" id="ARBA00023118"/>
    </source>
</evidence>
<dbReference type="CDD" id="cd01651">
    <property type="entry name" value="RT_G2_intron"/>
    <property type="match status" value="1"/>
</dbReference>
<dbReference type="PATRIC" id="fig|658445.3.peg.3144"/>
<dbReference type="InterPro" id="IPR043502">
    <property type="entry name" value="DNA/RNA_pol_sf"/>
</dbReference>
<dbReference type="Pfam" id="PF08388">
    <property type="entry name" value="GIIM"/>
    <property type="match status" value="1"/>
</dbReference>